<feature type="transmembrane region" description="Helical" evidence="8">
    <location>
        <begin position="465"/>
        <end position="484"/>
    </location>
</feature>
<evidence type="ECO:0000256" key="3">
    <source>
        <dbReference type="ARBA" id="ARBA00022692"/>
    </source>
</evidence>
<evidence type="ECO:0000313" key="11">
    <source>
        <dbReference type="Proteomes" id="UP001500212"/>
    </source>
</evidence>
<evidence type="ECO:0000256" key="8">
    <source>
        <dbReference type="SAM" id="Phobius"/>
    </source>
</evidence>
<feature type="transmembrane region" description="Helical" evidence="8">
    <location>
        <begin position="513"/>
        <end position="531"/>
    </location>
</feature>
<dbReference type="Proteomes" id="UP001500212">
    <property type="component" value="Unassembled WGS sequence"/>
</dbReference>
<reference evidence="11" key="1">
    <citation type="journal article" date="2019" name="Int. J. Syst. Evol. Microbiol.">
        <title>The Global Catalogue of Microorganisms (GCM) 10K type strain sequencing project: providing services to taxonomists for standard genome sequencing and annotation.</title>
        <authorList>
            <consortium name="The Broad Institute Genomics Platform"/>
            <consortium name="The Broad Institute Genome Sequencing Center for Infectious Disease"/>
            <person name="Wu L."/>
            <person name="Ma J."/>
        </authorList>
    </citation>
    <scope>NUCLEOTIDE SEQUENCE [LARGE SCALE GENOMIC DNA]</scope>
    <source>
        <strain evidence="11">JCM 17938</strain>
    </source>
</reference>
<feature type="region of interest" description="Disordered" evidence="7">
    <location>
        <begin position="370"/>
        <end position="396"/>
    </location>
</feature>
<evidence type="ECO:0000256" key="4">
    <source>
        <dbReference type="ARBA" id="ARBA00022989"/>
    </source>
</evidence>
<dbReference type="PANTHER" id="PTHR30509:SF9">
    <property type="entry name" value="MULTIDRUG RESISTANCE PROTEIN MDTO"/>
    <property type="match status" value="1"/>
</dbReference>
<feature type="compositionally biased region" description="Low complexity" evidence="7">
    <location>
        <begin position="382"/>
        <end position="396"/>
    </location>
</feature>
<dbReference type="Pfam" id="PF13515">
    <property type="entry name" value="FUSC_2"/>
    <property type="match status" value="1"/>
</dbReference>
<gene>
    <name evidence="10" type="ORF">GCM10023195_01160</name>
</gene>
<evidence type="ECO:0000256" key="7">
    <source>
        <dbReference type="SAM" id="MobiDB-lite"/>
    </source>
</evidence>
<feature type="transmembrane region" description="Helical" evidence="8">
    <location>
        <begin position="156"/>
        <end position="173"/>
    </location>
</feature>
<comment type="similarity">
    <text evidence="6">Belongs to the YccS/YhfK family.</text>
</comment>
<name>A0ABP8TCL3_9ACTN</name>
<feature type="domain" description="Integral membrane bound transporter" evidence="9">
    <location>
        <begin position="431"/>
        <end position="556"/>
    </location>
</feature>
<feature type="transmembrane region" description="Helical" evidence="8">
    <location>
        <begin position="116"/>
        <end position="141"/>
    </location>
</feature>
<keyword evidence="3 8" id="KW-0812">Transmembrane</keyword>
<accession>A0ABP8TCL3</accession>
<evidence type="ECO:0000256" key="5">
    <source>
        <dbReference type="ARBA" id="ARBA00023136"/>
    </source>
</evidence>
<evidence type="ECO:0000259" key="9">
    <source>
        <dbReference type="Pfam" id="PF13515"/>
    </source>
</evidence>
<comment type="caution">
    <text evidence="10">The sequence shown here is derived from an EMBL/GenBank/DDBJ whole genome shotgun (WGS) entry which is preliminary data.</text>
</comment>
<dbReference type="EMBL" id="BAABHJ010000001">
    <property type="protein sequence ID" value="GAA4600797.1"/>
    <property type="molecule type" value="Genomic_DNA"/>
</dbReference>
<evidence type="ECO:0000256" key="2">
    <source>
        <dbReference type="ARBA" id="ARBA00022475"/>
    </source>
</evidence>
<evidence type="ECO:0000256" key="6">
    <source>
        <dbReference type="ARBA" id="ARBA00043993"/>
    </source>
</evidence>
<evidence type="ECO:0000256" key="1">
    <source>
        <dbReference type="ARBA" id="ARBA00004651"/>
    </source>
</evidence>
<keyword evidence="5 8" id="KW-0472">Membrane</keyword>
<dbReference type="InterPro" id="IPR049453">
    <property type="entry name" value="Memb_transporter_dom"/>
</dbReference>
<sequence length="754" mass="78205">MLEGEAASVRRAFAVRLPAWMPRWSAEAALRALRTVIVVPGLFAFAAKVIGDPQVATFAAFGGFATLVMAGFGGTRRDKLTAHLGLAVVGSALIALGTVVGSSPVLAALVTLPTAFVVMFAGVAGPAAASGVTAALVAYVLPAATPGTAEMIPSRLAGWWMASVAGTAAVLLLSPRPPGHRLRACAAACGDALADQLDAALRNELTPEHAEASVAAKHALLSEFTATPYRPTGLGTTEQALDNLVGLLEWCTAVVCESLAEYRDLSAVPAVERELLTATARTLRDMAAVLSDERGTPDLPALRESLETSVAHLRGLGVIETRYRDAVHLSFHARTLALAVQQATEDALIAMGRADPDMIVGRRRRWYGLSADPPATRPPAGPTAVGERGPRGGAPRTAALAGAATVTWRHVSVRSAWFLSSVRGAVALAAAIAVADATGVQHGFWVVLGTLSVLRTSAASTGATALRALAGTVAGFVVGALLLLTLGTGPTALWVALPVAVVVASYAPGTAPFAVGQAAFTITVSVLYNLVAPAGWRVGMLRLEDVAIGCAVSLVVGVLLWPRGASAVVGDALADAFRRGGDYLCQSVAWALGVRSSPPDAAPAVTAGLRLDDALRGFLAERGTKHMPKEDLWRLVGGTVRLRLTGLSLAGLPSPDAEPDPASRALSAQATRLTGWFGEVAGHLGPPTGRPFVPLRPPSPESLRLARSALDASHRNIACTLWVAQHLEHIVPYLDGLTGPADQIARLRRAPWWR</sequence>
<keyword evidence="4 8" id="KW-1133">Transmembrane helix</keyword>
<keyword evidence="11" id="KW-1185">Reference proteome</keyword>
<feature type="transmembrane region" description="Helical" evidence="8">
    <location>
        <begin position="54"/>
        <end position="72"/>
    </location>
</feature>
<organism evidence="10 11">
    <name type="scientific">Actinoallomurus liliacearum</name>
    <dbReference type="NCBI Taxonomy" id="1080073"/>
    <lineage>
        <taxon>Bacteria</taxon>
        <taxon>Bacillati</taxon>
        <taxon>Actinomycetota</taxon>
        <taxon>Actinomycetes</taxon>
        <taxon>Streptosporangiales</taxon>
        <taxon>Thermomonosporaceae</taxon>
        <taxon>Actinoallomurus</taxon>
    </lineage>
</organism>
<protein>
    <submittedName>
        <fullName evidence="10">FUSC family protein</fullName>
    </submittedName>
</protein>
<comment type="subcellular location">
    <subcellularLocation>
        <location evidence="1">Cell membrane</location>
        <topology evidence="1">Multi-pass membrane protein</topology>
    </subcellularLocation>
</comment>
<proteinExistence type="inferred from homology"/>
<feature type="transmembrane region" description="Helical" evidence="8">
    <location>
        <begin position="84"/>
        <end position="109"/>
    </location>
</feature>
<evidence type="ECO:0000313" key="10">
    <source>
        <dbReference type="EMBL" id="GAA4600797.1"/>
    </source>
</evidence>
<dbReference type="PANTHER" id="PTHR30509">
    <property type="entry name" value="P-HYDROXYBENZOIC ACID EFFLUX PUMP SUBUNIT-RELATED"/>
    <property type="match status" value="1"/>
</dbReference>
<keyword evidence="2" id="KW-1003">Cell membrane</keyword>